<comment type="caution">
    <text evidence="9">The sequence shown here is derived from an EMBL/GenBank/DDBJ whole genome shotgun (WGS) entry which is preliminary data.</text>
</comment>
<proteinExistence type="inferred from homology"/>
<sequence length="362" mass="40462">MKARTPARAGRSAFRAGAAHEEEVELRHVTDELPGIRRERRGKGFSYRLPDGQLLRDREALARIRRLAIPPAYVEVWICPWPDGHLQATGRDARGRKQYRYHAQWSARRSADKFDRLLAFGEALPHIRQRVTRDLGGGPDAPLTRQRILATLVRLLDSTFMRIGNVAYARENQSYGLSTLRNEHAQIRTDEIRLRFRGKHGVRHEVSLHDRRVAAVIRRCKQLPGQALFQYEEAGTVHSIGSGDVNDYLAEAAGARFTAKDFRAWHGTVEAFRLIRSAPAGGAMRVPAVVREVARRLGNTEAVCRKAYIHPAVLALGERMADDADALEQGTAAAAMPAPDTRRLTRDEQALLAFLQATPAPA</sequence>
<evidence type="ECO:0000313" key="10">
    <source>
        <dbReference type="Proteomes" id="UP001548590"/>
    </source>
</evidence>
<keyword evidence="5" id="KW-0238">DNA-binding</keyword>
<dbReference type="EC" id="5.6.2.1" evidence="3"/>
<dbReference type="SUPFAM" id="SSF55869">
    <property type="entry name" value="DNA topoisomerase I domain"/>
    <property type="match status" value="1"/>
</dbReference>
<protein>
    <recommendedName>
        <fullName evidence="3">DNA topoisomerase</fullName>
        <ecNumber evidence="3">5.6.2.1</ecNumber>
    </recommendedName>
</protein>
<evidence type="ECO:0000256" key="5">
    <source>
        <dbReference type="ARBA" id="ARBA00023125"/>
    </source>
</evidence>
<dbReference type="InterPro" id="IPR049331">
    <property type="entry name" value="Top1B_N_bact"/>
</dbReference>
<keyword evidence="4" id="KW-0799">Topoisomerase</keyword>
<evidence type="ECO:0000259" key="7">
    <source>
        <dbReference type="Pfam" id="PF01028"/>
    </source>
</evidence>
<keyword evidence="6" id="KW-0413">Isomerase</keyword>
<dbReference type="InterPro" id="IPR014711">
    <property type="entry name" value="TopoI_cat_a-hlx-sub_euk"/>
</dbReference>
<reference evidence="9 10" key="1">
    <citation type="submission" date="2024-07" db="EMBL/GenBank/DDBJ databases">
        <title>Uliginosibacterium paludis KCTC:42655.</title>
        <authorList>
            <person name="Kim M.K."/>
        </authorList>
    </citation>
    <scope>NUCLEOTIDE SEQUENCE [LARGE SCALE GENOMIC DNA]</scope>
    <source>
        <strain evidence="9 10">KCTC 42655</strain>
    </source>
</reference>
<dbReference type="InterPro" id="IPR011010">
    <property type="entry name" value="DNA_brk_join_enz"/>
</dbReference>
<evidence type="ECO:0000256" key="1">
    <source>
        <dbReference type="ARBA" id="ARBA00000213"/>
    </source>
</evidence>
<dbReference type="InterPro" id="IPR035447">
    <property type="entry name" value="DNA_topo_I_N_sf"/>
</dbReference>
<dbReference type="RefSeq" id="WP_345928828.1">
    <property type="nucleotide sequence ID" value="NZ_JBDIVF010000007.1"/>
</dbReference>
<comment type="similarity">
    <text evidence="2">Belongs to the type IB topoisomerase family.</text>
</comment>
<dbReference type="Gene3D" id="1.10.132.120">
    <property type="match status" value="1"/>
</dbReference>
<dbReference type="Pfam" id="PF01028">
    <property type="entry name" value="Topoisom_I"/>
    <property type="match status" value="1"/>
</dbReference>
<name>A0ABV2CT42_9RHOO</name>
<dbReference type="Gene3D" id="3.30.66.10">
    <property type="entry name" value="DNA topoisomerase I domain"/>
    <property type="match status" value="1"/>
</dbReference>
<dbReference type="InterPro" id="IPR001631">
    <property type="entry name" value="TopoI"/>
</dbReference>
<organism evidence="9 10">
    <name type="scientific">Uliginosibacterium paludis</name>
    <dbReference type="NCBI Taxonomy" id="1615952"/>
    <lineage>
        <taxon>Bacteria</taxon>
        <taxon>Pseudomonadati</taxon>
        <taxon>Pseudomonadota</taxon>
        <taxon>Betaproteobacteria</taxon>
        <taxon>Rhodocyclales</taxon>
        <taxon>Zoogloeaceae</taxon>
        <taxon>Uliginosibacterium</taxon>
    </lineage>
</organism>
<dbReference type="Proteomes" id="UP001548590">
    <property type="component" value="Unassembled WGS sequence"/>
</dbReference>
<evidence type="ECO:0000256" key="2">
    <source>
        <dbReference type="ARBA" id="ARBA00006645"/>
    </source>
</evidence>
<gene>
    <name evidence="9" type="ORF">ABVT11_14655</name>
</gene>
<comment type="catalytic activity">
    <reaction evidence="1">
        <text>ATP-independent breakage of single-stranded DNA, followed by passage and rejoining.</text>
        <dbReference type="EC" id="5.6.2.1"/>
    </reaction>
</comment>
<keyword evidence="10" id="KW-1185">Reference proteome</keyword>
<feature type="domain" description="DNA topoisomerase I catalytic core eukaryotic-type" evidence="7">
    <location>
        <begin position="107"/>
        <end position="311"/>
    </location>
</feature>
<dbReference type="Gene3D" id="3.90.15.10">
    <property type="entry name" value="Topoisomerase I, Chain A, domain 3"/>
    <property type="match status" value="1"/>
</dbReference>
<evidence type="ECO:0000313" key="9">
    <source>
        <dbReference type="EMBL" id="MET1491077.1"/>
    </source>
</evidence>
<evidence type="ECO:0000256" key="4">
    <source>
        <dbReference type="ARBA" id="ARBA00023029"/>
    </source>
</evidence>
<dbReference type="InterPro" id="IPR013500">
    <property type="entry name" value="TopoI_cat_euk"/>
</dbReference>
<feature type="domain" description="DNA topoisomerase IB N-terminal" evidence="8">
    <location>
        <begin position="44"/>
        <end position="92"/>
    </location>
</feature>
<evidence type="ECO:0000259" key="8">
    <source>
        <dbReference type="Pfam" id="PF21338"/>
    </source>
</evidence>
<evidence type="ECO:0000256" key="3">
    <source>
        <dbReference type="ARBA" id="ARBA00012891"/>
    </source>
</evidence>
<dbReference type="EMBL" id="JBEWLZ010000009">
    <property type="protein sequence ID" value="MET1491077.1"/>
    <property type="molecule type" value="Genomic_DNA"/>
</dbReference>
<dbReference type="PROSITE" id="PS52038">
    <property type="entry name" value="TOPO_IB_2"/>
    <property type="match status" value="1"/>
</dbReference>
<dbReference type="Pfam" id="PF21338">
    <property type="entry name" value="Top1B_N_bact"/>
    <property type="match status" value="1"/>
</dbReference>
<evidence type="ECO:0000256" key="6">
    <source>
        <dbReference type="ARBA" id="ARBA00023235"/>
    </source>
</evidence>
<dbReference type="PRINTS" id="PR00416">
    <property type="entry name" value="EUTPISMRASEI"/>
</dbReference>
<dbReference type="SUPFAM" id="SSF56349">
    <property type="entry name" value="DNA breaking-rejoining enzymes"/>
    <property type="match status" value="1"/>
</dbReference>
<accession>A0ABV2CT42</accession>